<dbReference type="GO" id="GO:0006313">
    <property type="term" value="P:DNA transposition"/>
    <property type="evidence" value="ECO:0007669"/>
    <property type="project" value="InterPro"/>
</dbReference>
<dbReference type="AlphaFoldDB" id="A0A229P331"/>
<evidence type="ECO:0000259" key="5">
    <source>
        <dbReference type="Pfam" id="PF01609"/>
    </source>
</evidence>
<evidence type="ECO:0000313" key="9">
    <source>
        <dbReference type="EMBL" id="OXM16520.1"/>
    </source>
</evidence>
<dbReference type="InterPro" id="IPR047952">
    <property type="entry name" value="Transpos_IS4"/>
</dbReference>
<dbReference type="NCBIfam" id="NF033592">
    <property type="entry name" value="transpos_IS4_1"/>
    <property type="match status" value="1"/>
</dbReference>
<evidence type="ECO:0000313" key="11">
    <source>
        <dbReference type="EMBL" id="OXM17198.1"/>
    </source>
</evidence>
<evidence type="ECO:0000259" key="6">
    <source>
        <dbReference type="Pfam" id="PF14294"/>
    </source>
</evidence>
<dbReference type="GO" id="GO:0003677">
    <property type="term" value="F:DNA binding"/>
    <property type="evidence" value="ECO:0007669"/>
    <property type="project" value="UniProtKB-KW"/>
</dbReference>
<dbReference type="OrthoDB" id="368860at2"/>
<dbReference type="EMBL" id="NMUQ01000001">
    <property type="protein sequence ID" value="OXM16520.1"/>
    <property type="molecule type" value="Genomic_DNA"/>
</dbReference>
<dbReference type="InterPro" id="IPR012337">
    <property type="entry name" value="RNaseH-like_sf"/>
</dbReference>
<dbReference type="SUPFAM" id="SSF53098">
    <property type="entry name" value="Ribonuclease H-like"/>
    <property type="match status" value="1"/>
</dbReference>
<evidence type="ECO:0000256" key="3">
    <source>
        <dbReference type="ARBA" id="ARBA00023125"/>
    </source>
</evidence>
<keyword evidence="12" id="KW-1185">Reference proteome</keyword>
<name>A0A229P331_9BACL</name>
<dbReference type="EMBL" id="NMUQ01000002">
    <property type="protein sequence ID" value="OXM13894.1"/>
    <property type="molecule type" value="Genomic_DNA"/>
</dbReference>
<feature type="domain" description="DUF4372" evidence="6">
    <location>
        <begin position="8"/>
        <end position="69"/>
    </location>
</feature>
<dbReference type="EMBL" id="NMUQ01000001">
    <property type="protein sequence ID" value="OXM17198.1"/>
    <property type="molecule type" value="Genomic_DNA"/>
</dbReference>
<dbReference type="EMBL" id="NMUQ01000001">
    <property type="protein sequence ID" value="OXM15529.1"/>
    <property type="molecule type" value="Genomic_DNA"/>
</dbReference>
<keyword evidence="2" id="KW-0815">Transposition</keyword>
<comment type="similarity">
    <text evidence="1">Belongs to the transposase 11 family.</text>
</comment>
<reference evidence="9 12" key="1">
    <citation type="submission" date="2017-07" db="EMBL/GenBank/DDBJ databases">
        <title>Paenibacillus herberti R33 genome sequencing and assembly.</title>
        <authorList>
            <person name="Su W."/>
        </authorList>
    </citation>
    <scope>NUCLEOTIDE SEQUENCE [LARGE SCALE GENOMIC DNA]</scope>
    <source>
        <strain evidence="9 12">R33</strain>
    </source>
</reference>
<organism evidence="9 12">
    <name type="scientific">Paenibacillus herberti</name>
    <dbReference type="NCBI Taxonomy" id="1619309"/>
    <lineage>
        <taxon>Bacteria</taxon>
        <taxon>Bacillati</taxon>
        <taxon>Bacillota</taxon>
        <taxon>Bacilli</taxon>
        <taxon>Bacillales</taxon>
        <taxon>Paenibacillaceae</taxon>
        <taxon>Paenibacillus</taxon>
    </lineage>
</organism>
<proteinExistence type="inferred from homology"/>
<gene>
    <name evidence="8" type="ORF">CGZ75_01975</name>
    <name evidence="9" type="ORF">CGZ75_07565</name>
    <name evidence="10" type="ORF">CGZ75_11455</name>
    <name evidence="11" type="ORF">CGZ75_11480</name>
    <name evidence="7" type="ORF">CGZ75_12835</name>
</gene>
<accession>A0A229P331</accession>
<dbReference type="Pfam" id="PF14294">
    <property type="entry name" value="DUF4372"/>
    <property type="match status" value="1"/>
</dbReference>
<dbReference type="GO" id="GO:0004803">
    <property type="term" value="F:transposase activity"/>
    <property type="evidence" value="ECO:0007669"/>
    <property type="project" value="InterPro"/>
</dbReference>
<evidence type="ECO:0000313" key="12">
    <source>
        <dbReference type="Proteomes" id="UP000215145"/>
    </source>
</evidence>
<dbReference type="RefSeq" id="WP_089522625.1">
    <property type="nucleotide sequence ID" value="NZ_NMUQ01000001.1"/>
</dbReference>
<sequence>MDKDTLFSSFGKWIAPIFTKTFTDRIAETRQDAYVKKLTTTAYLKLFLHAQLHQREGLRSIADDLLSQAFQHELGFESISSSQLCRKNNGVDPELLRHVFEQLAKKIVSKYTALGDRHAIKIIDSTTVSLCLQTYKWAQFRKTKAGIKLHLRLAFVGEDDVLPEFATITPAKKNDRTQMDSLIDEEGVTYVFDRGYVDYKAFDSYSERGIHFVTRLKNNAVIEPIESFEIPTGSLVTMDERVRIGSSQKRAKHEFRMIETSDSEGNQLILVTNHFDRTSDEISAMYRSRWVIETFFKWMKQHLRIKRFYGTSDRAVHNQIWIGLIAFCLLVLVKQDTKTPHSLLQLSRWLNVLLWKPSEHWLNRIHRPPSRKSTGRKRSESS</sequence>
<evidence type="ECO:0000256" key="4">
    <source>
        <dbReference type="ARBA" id="ARBA00023172"/>
    </source>
</evidence>
<dbReference type="Pfam" id="PF01609">
    <property type="entry name" value="DDE_Tnp_1"/>
    <property type="match status" value="1"/>
</dbReference>
<dbReference type="Proteomes" id="UP000215145">
    <property type="component" value="Unassembled WGS sequence"/>
</dbReference>
<feature type="domain" description="Transposase IS4-like" evidence="5">
    <location>
        <begin position="120"/>
        <end position="329"/>
    </location>
</feature>
<keyword evidence="4" id="KW-0233">DNA recombination</keyword>
<evidence type="ECO:0000256" key="2">
    <source>
        <dbReference type="ARBA" id="ARBA00022578"/>
    </source>
</evidence>
<evidence type="ECO:0000313" key="7">
    <source>
        <dbReference type="EMBL" id="OXM13894.1"/>
    </source>
</evidence>
<protein>
    <submittedName>
        <fullName evidence="9">IS4 family transposase</fullName>
    </submittedName>
</protein>
<dbReference type="PANTHER" id="PTHR33258:SF1">
    <property type="entry name" value="TRANSPOSASE INSL FOR INSERTION SEQUENCE ELEMENT IS186A-RELATED"/>
    <property type="match status" value="1"/>
</dbReference>
<evidence type="ECO:0000313" key="10">
    <source>
        <dbReference type="EMBL" id="OXM17193.1"/>
    </source>
</evidence>
<comment type="caution">
    <text evidence="9">The sequence shown here is derived from an EMBL/GenBank/DDBJ whole genome shotgun (WGS) entry which is preliminary data.</text>
</comment>
<dbReference type="PANTHER" id="PTHR33258">
    <property type="entry name" value="TRANSPOSASE INSL FOR INSERTION SEQUENCE ELEMENT IS186A-RELATED"/>
    <property type="match status" value="1"/>
</dbReference>
<keyword evidence="3" id="KW-0238">DNA-binding</keyword>
<evidence type="ECO:0000256" key="1">
    <source>
        <dbReference type="ARBA" id="ARBA00010075"/>
    </source>
</evidence>
<dbReference type="InterPro" id="IPR025399">
    <property type="entry name" value="DUF4372"/>
</dbReference>
<dbReference type="Gene3D" id="3.90.350.10">
    <property type="entry name" value="Transposase Inhibitor Protein From Tn5, Chain A, domain 1"/>
    <property type="match status" value="1"/>
</dbReference>
<dbReference type="EMBL" id="NMUQ01000001">
    <property type="protein sequence ID" value="OXM17193.1"/>
    <property type="molecule type" value="Genomic_DNA"/>
</dbReference>
<dbReference type="InterPro" id="IPR002559">
    <property type="entry name" value="Transposase_11"/>
</dbReference>
<evidence type="ECO:0000313" key="8">
    <source>
        <dbReference type="EMBL" id="OXM15529.1"/>
    </source>
</evidence>